<evidence type="ECO:0000313" key="2">
    <source>
        <dbReference type="EMBL" id="APH73114.1"/>
    </source>
</evidence>
<dbReference type="PROSITE" id="PS51257">
    <property type="entry name" value="PROKAR_LIPOPROTEIN"/>
    <property type="match status" value="1"/>
</dbReference>
<organism evidence="2 3">
    <name type="scientific">Aquibium oceanicum</name>
    <dbReference type="NCBI Taxonomy" id="1670800"/>
    <lineage>
        <taxon>Bacteria</taxon>
        <taxon>Pseudomonadati</taxon>
        <taxon>Pseudomonadota</taxon>
        <taxon>Alphaproteobacteria</taxon>
        <taxon>Hyphomicrobiales</taxon>
        <taxon>Phyllobacteriaceae</taxon>
        <taxon>Aquibium</taxon>
    </lineage>
</organism>
<dbReference type="STRING" id="1670800.BSQ44_18370"/>
<reference evidence="3" key="1">
    <citation type="submission" date="2016-11" db="EMBL/GenBank/DDBJ databases">
        <title>Mesorhizobium oceanicum sp. nov., isolated from deep seawater in South China Sea.</title>
        <authorList>
            <person name="Fu G.-Y."/>
        </authorList>
    </citation>
    <scope>NUCLEOTIDE SEQUENCE [LARGE SCALE GENOMIC DNA]</scope>
    <source>
        <strain evidence="3">B7</strain>
    </source>
</reference>
<proteinExistence type="predicted"/>
<dbReference type="Proteomes" id="UP000182840">
    <property type="component" value="Chromosome"/>
</dbReference>
<evidence type="ECO:0000313" key="3">
    <source>
        <dbReference type="Proteomes" id="UP000182840"/>
    </source>
</evidence>
<sequence>MRMRTLAAAFLLALLALSACKTSEALDPSAIQAKDEPSLQADVPGTTADALLPTPAALPPSGPVREGVRLQFSPVVGATVDAATPLAKRLSARAAERGLVIVGKSNDPASHLMKGYFSAIADGNQTIVIFVWDVIGPDGNRLHRIQGQERVEATAENAWTIVPPQTMETIADRTIDELSRWLQTHPG</sequence>
<evidence type="ECO:0000256" key="1">
    <source>
        <dbReference type="SAM" id="SignalP"/>
    </source>
</evidence>
<evidence type="ECO:0008006" key="4">
    <source>
        <dbReference type="Google" id="ProtNLM"/>
    </source>
</evidence>
<keyword evidence="3" id="KW-1185">Reference proteome</keyword>
<accession>A0A1L3SUR6</accession>
<dbReference type="KEGG" id="meso:BSQ44_18370"/>
<dbReference type="AlphaFoldDB" id="A0A1L3SUR6"/>
<dbReference type="EMBL" id="CP018171">
    <property type="protein sequence ID" value="APH73114.1"/>
    <property type="molecule type" value="Genomic_DNA"/>
</dbReference>
<feature type="chain" id="PRO_5012973219" description="Lipoprotein" evidence="1">
    <location>
        <begin position="26"/>
        <end position="187"/>
    </location>
</feature>
<protein>
    <recommendedName>
        <fullName evidence="4">Lipoprotein</fullName>
    </recommendedName>
</protein>
<feature type="signal peptide" evidence="1">
    <location>
        <begin position="1"/>
        <end position="25"/>
    </location>
</feature>
<gene>
    <name evidence="2" type="ORF">BSQ44_18370</name>
</gene>
<name>A0A1L3SUR6_9HYPH</name>
<keyword evidence="1" id="KW-0732">Signal</keyword>